<dbReference type="PANTHER" id="PTHR28008">
    <property type="entry name" value="DOMAIN PROTEIN, PUTATIVE (AFU_ORTHOLOGUE AFUA_3G10980)-RELATED"/>
    <property type="match status" value="1"/>
</dbReference>
<feature type="transmembrane region" description="Helical" evidence="1">
    <location>
        <begin position="75"/>
        <end position="93"/>
    </location>
</feature>
<dbReference type="PANTHER" id="PTHR28008:SF1">
    <property type="entry name" value="DOMAIN PROTEIN, PUTATIVE (AFU_ORTHOLOGUE AFUA_3G10980)-RELATED"/>
    <property type="match status" value="1"/>
</dbReference>
<feature type="transmembrane region" description="Helical" evidence="1">
    <location>
        <begin position="105"/>
        <end position="126"/>
    </location>
</feature>
<feature type="transmembrane region" description="Helical" evidence="1">
    <location>
        <begin position="15"/>
        <end position="38"/>
    </location>
</feature>
<keyword evidence="1" id="KW-1133">Transmembrane helix</keyword>
<gene>
    <name evidence="2" type="ORF">MNBD_GAMMA06-1739</name>
</gene>
<proteinExistence type="predicted"/>
<evidence type="ECO:0000313" key="2">
    <source>
        <dbReference type="EMBL" id="VAW50445.1"/>
    </source>
</evidence>
<protein>
    <recommendedName>
        <fullName evidence="3">VanZ-like domain-containing protein</fullName>
    </recommendedName>
</protein>
<dbReference type="AlphaFoldDB" id="A0A3B0W3L9"/>
<dbReference type="EMBL" id="UOFD01000013">
    <property type="protein sequence ID" value="VAW50445.1"/>
    <property type="molecule type" value="Genomic_DNA"/>
</dbReference>
<keyword evidence="1" id="KW-0812">Transmembrane</keyword>
<sequence>MVIEIKAEPDLKLRLLWLLVGYALVALVIFLSLTSSPVDMKLSIPYKDKFFHVLAYFSLMAWFSQIYHGRLQRNVAAVAFVLMGVTLEFLQGFDPERYFEYADMLANSVGVALGFFVELTGAKNILLRFEGLLKI</sequence>
<name>A0A3B0W3L9_9ZZZZ</name>
<feature type="transmembrane region" description="Helical" evidence="1">
    <location>
        <begin position="50"/>
        <end position="68"/>
    </location>
</feature>
<accession>A0A3B0W3L9</accession>
<organism evidence="2">
    <name type="scientific">hydrothermal vent metagenome</name>
    <dbReference type="NCBI Taxonomy" id="652676"/>
    <lineage>
        <taxon>unclassified sequences</taxon>
        <taxon>metagenomes</taxon>
        <taxon>ecological metagenomes</taxon>
    </lineage>
</organism>
<evidence type="ECO:0000256" key="1">
    <source>
        <dbReference type="SAM" id="Phobius"/>
    </source>
</evidence>
<reference evidence="2" key="1">
    <citation type="submission" date="2018-06" db="EMBL/GenBank/DDBJ databases">
        <authorList>
            <person name="Zhirakovskaya E."/>
        </authorList>
    </citation>
    <scope>NUCLEOTIDE SEQUENCE</scope>
</reference>
<evidence type="ECO:0008006" key="3">
    <source>
        <dbReference type="Google" id="ProtNLM"/>
    </source>
</evidence>
<dbReference type="NCBIfam" id="NF037970">
    <property type="entry name" value="vanZ_1"/>
    <property type="match status" value="1"/>
</dbReference>
<keyword evidence="1" id="KW-0472">Membrane</keyword>